<keyword evidence="3 11" id="KW-0032">Aminotransferase</keyword>
<proteinExistence type="inferred from homology"/>
<dbReference type="STRING" id="917.SAMN05216326_10952"/>
<dbReference type="AlphaFoldDB" id="A0A1H8F8E2"/>
<evidence type="ECO:0000256" key="7">
    <source>
        <dbReference type="PIRSR" id="PIRSR000524-50"/>
    </source>
</evidence>
<dbReference type="SUPFAM" id="SSF53383">
    <property type="entry name" value="PLP-dependent transferases"/>
    <property type="match status" value="1"/>
</dbReference>
<dbReference type="Gene3D" id="3.90.1150.10">
    <property type="entry name" value="Aspartate Aminotransferase, domain 1"/>
    <property type="match status" value="1"/>
</dbReference>
<evidence type="ECO:0000256" key="5">
    <source>
        <dbReference type="ARBA" id="ARBA00022898"/>
    </source>
</evidence>
<evidence type="ECO:0000256" key="8">
    <source>
        <dbReference type="RuleBase" id="RU004075"/>
    </source>
</evidence>
<dbReference type="Proteomes" id="UP000199459">
    <property type="component" value="Unassembled WGS sequence"/>
</dbReference>
<dbReference type="CDD" id="cd06451">
    <property type="entry name" value="AGAT_like"/>
    <property type="match status" value="1"/>
</dbReference>
<keyword evidence="5 7" id="KW-0663">Pyridoxal phosphate</keyword>
<dbReference type="Gene3D" id="3.40.640.10">
    <property type="entry name" value="Type I PLP-dependent aspartate aminotransferase-like (Major domain)"/>
    <property type="match status" value="1"/>
</dbReference>
<dbReference type="FunFam" id="3.40.640.10:FF:000027">
    <property type="entry name" value="Serine--pyruvate aminotransferase, mitochondrial"/>
    <property type="match status" value="1"/>
</dbReference>
<evidence type="ECO:0000256" key="9">
    <source>
        <dbReference type="RuleBase" id="RU004504"/>
    </source>
</evidence>
<evidence type="ECO:0000256" key="1">
    <source>
        <dbReference type="ARBA" id="ARBA00001933"/>
    </source>
</evidence>
<dbReference type="GO" id="GO:0004760">
    <property type="term" value="F:L-serine-pyruvate transaminase activity"/>
    <property type="evidence" value="ECO:0007669"/>
    <property type="project" value="TreeGrafter"/>
</dbReference>
<accession>A0A1H8F8E2</accession>
<dbReference type="PANTHER" id="PTHR21152:SF40">
    <property type="entry name" value="ALANINE--GLYOXYLATE AMINOTRANSFERASE"/>
    <property type="match status" value="1"/>
</dbReference>
<reference evidence="11 12" key="1">
    <citation type="submission" date="2016-10" db="EMBL/GenBank/DDBJ databases">
        <authorList>
            <person name="de Groot N.N."/>
        </authorList>
    </citation>
    <scope>NUCLEOTIDE SEQUENCE [LARGE SCALE GENOMIC DNA]</scope>
    <source>
        <strain evidence="11 12">Nm22</strain>
    </source>
</reference>
<dbReference type="Pfam" id="PF00266">
    <property type="entry name" value="Aminotran_5"/>
    <property type="match status" value="1"/>
</dbReference>
<feature type="modified residue" description="N6-(pyridoxal phosphate)lysine" evidence="7">
    <location>
        <position position="207"/>
    </location>
</feature>
<evidence type="ECO:0000256" key="2">
    <source>
        <dbReference type="ARBA" id="ARBA00009236"/>
    </source>
</evidence>
<evidence type="ECO:0000256" key="6">
    <source>
        <dbReference type="PIRSR" id="PIRSR000524-1"/>
    </source>
</evidence>
<dbReference type="RefSeq" id="WP_090632015.1">
    <property type="nucleotide sequence ID" value="NZ_FOCP01000012.1"/>
</dbReference>
<dbReference type="InterPro" id="IPR024169">
    <property type="entry name" value="SP_NH2Trfase/AEP_transaminase"/>
</dbReference>
<evidence type="ECO:0000313" key="11">
    <source>
        <dbReference type="EMBL" id="SEN27982.1"/>
    </source>
</evidence>
<gene>
    <name evidence="11" type="ORF">SAMN05216325_11246</name>
</gene>
<feature type="domain" description="Aminotransferase class V" evidence="10">
    <location>
        <begin position="42"/>
        <end position="331"/>
    </location>
</feature>
<protein>
    <submittedName>
        <fullName evidence="11">Alanine-glyoxylate aminotransferase apoenzyme</fullName>
    </submittedName>
</protein>
<feature type="binding site" evidence="6">
    <location>
        <position position="355"/>
    </location>
    <ligand>
        <name>substrate</name>
    </ligand>
</feature>
<dbReference type="GO" id="GO:0008453">
    <property type="term" value="F:alanine-glyoxylate transaminase activity"/>
    <property type="evidence" value="ECO:0007669"/>
    <property type="project" value="TreeGrafter"/>
</dbReference>
<evidence type="ECO:0000259" key="10">
    <source>
        <dbReference type="Pfam" id="PF00266"/>
    </source>
</evidence>
<dbReference type="InterPro" id="IPR015421">
    <property type="entry name" value="PyrdxlP-dep_Trfase_major"/>
</dbReference>
<dbReference type="InterPro" id="IPR020578">
    <property type="entry name" value="Aminotrans_V_PyrdxlP_BS"/>
</dbReference>
<dbReference type="InterPro" id="IPR015422">
    <property type="entry name" value="PyrdxlP-dep_Trfase_small"/>
</dbReference>
<name>A0A1H8F8E2_9PROT</name>
<organism evidence="11 12">
    <name type="scientific">Nitrosomonas marina</name>
    <dbReference type="NCBI Taxonomy" id="917"/>
    <lineage>
        <taxon>Bacteria</taxon>
        <taxon>Pseudomonadati</taxon>
        <taxon>Pseudomonadota</taxon>
        <taxon>Betaproteobacteria</taxon>
        <taxon>Nitrosomonadales</taxon>
        <taxon>Nitrosomonadaceae</taxon>
        <taxon>Nitrosomonas</taxon>
    </lineage>
</organism>
<evidence type="ECO:0000256" key="3">
    <source>
        <dbReference type="ARBA" id="ARBA00022576"/>
    </source>
</evidence>
<dbReference type="PIRSF" id="PIRSF000524">
    <property type="entry name" value="SPT"/>
    <property type="match status" value="1"/>
</dbReference>
<dbReference type="GO" id="GO:0019265">
    <property type="term" value="P:glycine biosynthetic process, by transamination of glyoxylate"/>
    <property type="evidence" value="ECO:0007669"/>
    <property type="project" value="TreeGrafter"/>
</dbReference>
<sequence>MTTEDFRSAKNIATFYPPQRILMGPGPSDTHHRVLSAMARPTLGHLDPVFADMMEEIKDLLRYAFQTKNKMTFSVSGPGSVGMEMCFVNMIEPGDKVVVCRNGVFGSRMIENVERHGGVAVVVDDKWGEPVDPQKVEDTLKQHTDAKILAFVHAETSTGVLSDAQTLCEIARKYDCLTIVDTVTSLGGSPIKVDEWGIDAIYSGSQKCLSCPPGLSPVSFSERVTNLVKNRKTKVHSWFMDIGLLLGYWGSSTRTYHHTAPTNSLYGLHESLVILYEEGLERSWARHRRNHEAFKAGLATMGIRYVVDEQYRLPQLNSVYIPDGVDDKAVRDRLLADYSLEIGAGLGDFAGKVWRFGLMGTSSRVENVVMCLNALETVFLDMGVNLKRGTAESAAHQSYAENPMP</sequence>
<dbReference type="PROSITE" id="PS00595">
    <property type="entry name" value="AA_TRANSFER_CLASS_5"/>
    <property type="match status" value="1"/>
</dbReference>
<keyword evidence="4 11" id="KW-0808">Transferase</keyword>
<dbReference type="EMBL" id="FOCP01000012">
    <property type="protein sequence ID" value="SEN27982.1"/>
    <property type="molecule type" value="Genomic_DNA"/>
</dbReference>
<comment type="similarity">
    <text evidence="2 8">Belongs to the class-V pyridoxal-phosphate-dependent aminotransferase family.</text>
</comment>
<dbReference type="InterPro" id="IPR015424">
    <property type="entry name" value="PyrdxlP-dep_Trfase"/>
</dbReference>
<evidence type="ECO:0000256" key="4">
    <source>
        <dbReference type="ARBA" id="ARBA00022679"/>
    </source>
</evidence>
<evidence type="ECO:0000313" key="12">
    <source>
        <dbReference type="Proteomes" id="UP000199459"/>
    </source>
</evidence>
<dbReference type="PANTHER" id="PTHR21152">
    <property type="entry name" value="AMINOTRANSFERASE CLASS V"/>
    <property type="match status" value="1"/>
</dbReference>
<dbReference type="OrthoDB" id="9766472at2"/>
<dbReference type="InterPro" id="IPR000192">
    <property type="entry name" value="Aminotrans_V_dom"/>
</dbReference>
<comment type="cofactor">
    <cofactor evidence="1 7 9">
        <name>pyridoxal 5'-phosphate</name>
        <dbReference type="ChEBI" id="CHEBI:597326"/>
    </cofactor>
</comment>